<gene>
    <name evidence="4" type="ORF">EBX74_04345</name>
</gene>
<dbReference type="PANTHER" id="PTHR11067:SF9">
    <property type="entry name" value="INOSINE TRIPHOSPHATE PYROPHOSPHATASE"/>
    <property type="match status" value="1"/>
</dbReference>
<dbReference type="GO" id="GO:0005829">
    <property type="term" value="C:cytosol"/>
    <property type="evidence" value="ECO:0007669"/>
    <property type="project" value="TreeGrafter"/>
</dbReference>
<dbReference type="Gene3D" id="3.90.950.10">
    <property type="match status" value="1"/>
</dbReference>
<dbReference type="SUPFAM" id="SSF52972">
    <property type="entry name" value="ITPase-like"/>
    <property type="match status" value="1"/>
</dbReference>
<dbReference type="AlphaFoldDB" id="A0A966HPP0"/>
<dbReference type="CDD" id="cd00515">
    <property type="entry name" value="HAM1"/>
    <property type="match status" value="1"/>
</dbReference>
<proteinExistence type="inferred from homology"/>
<name>A0A966HPP0_9PROT</name>
<feature type="non-terminal residue" evidence="4">
    <location>
        <position position="1"/>
    </location>
</feature>
<dbReference type="EMBL" id="RGOB01000168">
    <property type="protein sequence ID" value="NCU53498.1"/>
    <property type="molecule type" value="Genomic_DNA"/>
</dbReference>
<dbReference type="GO" id="GO:0047429">
    <property type="term" value="F:nucleoside triphosphate diphosphatase activity"/>
    <property type="evidence" value="ECO:0007669"/>
    <property type="project" value="InterPro"/>
</dbReference>
<accession>A0A966HPP0</accession>
<comment type="similarity">
    <text evidence="1">Belongs to the HAM1 NTPase family.</text>
</comment>
<keyword evidence="3" id="KW-0546">Nucleotide metabolism</keyword>
<dbReference type="GO" id="GO:0009143">
    <property type="term" value="P:nucleoside triphosphate catabolic process"/>
    <property type="evidence" value="ECO:0007669"/>
    <property type="project" value="InterPro"/>
</dbReference>
<reference evidence="4" key="1">
    <citation type="submission" date="2018-10" db="EMBL/GenBank/DDBJ databases">
        <title>Iterative Subtractive Binning of Freshwater Chronoseries Metagenomes Recovers Nearly Complete Genomes from over Four Hundred Novel Species.</title>
        <authorList>
            <person name="Rodriguez-R L.M."/>
            <person name="Tsementzi D."/>
            <person name="Luo C."/>
            <person name="Konstantinidis K.T."/>
        </authorList>
    </citation>
    <scope>NUCLEOTIDE SEQUENCE</scope>
    <source>
        <strain evidence="4">WB8_2A_004</strain>
    </source>
</reference>
<comment type="caution">
    <text evidence="4">The sequence shown here is derived from an EMBL/GenBank/DDBJ whole genome shotgun (WGS) entry which is preliminary data.</text>
</comment>
<dbReference type="Pfam" id="PF01725">
    <property type="entry name" value="Ham1p_like"/>
    <property type="match status" value="1"/>
</dbReference>
<dbReference type="Proteomes" id="UP000747791">
    <property type="component" value="Unassembled WGS sequence"/>
</dbReference>
<dbReference type="InterPro" id="IPR002637">
    <property type="entry name" value="RdgB/HAM1"/>
</dbReference>
<protein>
    <submittedName>
        <fullName evidence="4">Non-canonical purine NTP pyrophosphatase</fullName>
    </submittedName>
</protein>
<evidence type="ECO:0000256" key="2">
    <source>
        <dbReference type="ARBA" id="ARBA00022801"/>
    </source>
</evidence>
<dbReference type="PANTHER" id="PTHR11067">
    <property type="entry name" value="INOSINE TRIPHOSPHATE PYROPHOSPHATASE/HAM1 PROTEIN"/>
    <property type="match status" value="1"/>
</dbReference>
<dbReference type="GO" id="GO:0009117">
    <property type="term" value="P:nucleotide metabolic process"/>
    <property type="evidence" value="ECO:0007669"/>
    <property type="project" value="UniProtKB-KW"/>
</dbReference>
<sequence>KKKKKLNKKNCAKFYCSLAIAFPNGTYKTFSGTVNGRISKEPKGNNGFGYDPIFVPNGYKKTFGEMTAILKDKISHRYKAFNKIKRYFKY</sequence>
<evidence type="ECO:0000313" key="5">
    <source>
        <dbReference type="Proteomes" id="UP000747791"/>
    </source>
</evidence>
<keyword evidence="2" id="KW-0378">Hydrolase</keyword>
<organism evidence="4 5">
    <name type="scientific">Candidatus Fonsibacter lacus</name>
    <dbReference type="NCBI Taxonomy" id="2576439"/>
    <lineage>
        <taxon>Bacteria</taxon>
        <taxon>Pseudomonadati</taxon>
        <taxon>Pseudomonadota</taxon>
        <taxon>Alphaproteobacteria</taxon>
        <taxon>Candidatus Pelagibacterales</taxon>
        <taxon>Candidatus Pelagibacterales incertae sedis</taxon>
        <taxon>Candidatus Fonsibacter</taxon>
    </lineage>
</organism>
<evidence type="ECO:0000256" key="3">
    <source>
        <dbReference type="ARBA" id="ARBA00023080"/>
    </source>
</evidence>
<evidence type="ECO:0000313" key="4">
    <source>
        <dbReference type="EMBL" id="NCU53498.1"/>
    </source>
</evidence>
<dbReference type="InterPro" id="IPR029001">
    <property type="entry name" value="ITPase-like_fam"/>
</dbReference>
<evidence type="ECO:0000256" key="1">
    <source>
        <dbReference type="ARBA" id="ARBA00008023"/>
    </source>
</evidence>